<accession>A0A918VSL9</accession>
<dbReference type="CDD" id="cd04301">
    <property type="entry name" value="NAT_SF"/>
    <property type="match status" value="1"/>
</dbReference>
<dbReference type="GO" id="GO:0016747">
    <property type="term" value="F:acyltransferase activity, transferring groups other than amino-acyl groups"/>
    <property type="evidence" value="ECO:0007669"/>
    <property type="project" value="InterPro"/>
</dbReference>
<dbReference type="InterPro" id="IPR016181">
    <property type="entry name" value="Acyl_CoA_acyltransferase"/>
</dbReference>
<gene>
    <name evidence="4" type="ORF">GCM10007989_15350</name>
</gene>
<dbReference type="PANTHER" id="PTHR43877">
    <property type="entry name" value="AMINOALKYLPHOSPHONATE N-ACETYLTRANSFERASE-RELATED-RELATED"/>
    <property type="match status" value="1"/>
</dbReference>
<dbReference type="RefSeq" id="WP_189424956.1">
    <property type="nucleotide sequence ID" value="NZ_BMZE01000002.1"/>
</dbReference>
<proteinExistence type="predicted"/>
<dbReference type="Proteomes" id="UP000646579">
    <property type="component" value="Unassembled WGS sequence"/>
</dbReference>
<evidence type="ECO:0000256" key="1">
    <source>
        <dbReference type="ARBA" id="ARBA00022679"/>
    </source>
</evidence>
<dbReference type="InterPro" id="IPR050832">
    <property type="entry name" value="Bact_Acetyltransf"/>
</dbReference>
<dbReference type="PROSITE" id="PS51186">
    <property type="entry name" value="GNAT"/>
    <property type="match status" value="1"/>
</dbReference>
<dbReference type="InterPro" id="IPR000182">
    <property type="entry name" value="GNAT_dom"/>
</dbReference>
<dbReference type="SUPFAM" id="SSF55729">
    <property type="entry name" value="Acyl-CoA N-acyltransferases (Nat)"/>
    <property type="match status" value="1"/>
</dbReference>
<comment type="caution">
    <text evidence="4">The sequence shown here is derived from an EMBL/GenBank/DDBJ whole genome shotgun (WGS) entry which is preliminary data.</text>
</comment>
<dbReference type="Gene3D" id="3.40.630.30">
    <property type="match status" value="1"/>
</dbReference>
<name>A0A918VSL9_9HYPH</name>
<reference evidence="4" key="1">
    <citation type="journal article" date="2014" name="Int. J. Syst. Evol. Microbiol.">
        <title>Complete genome sequence of Corynebacterium casei LMG S-19264T (=DSM 44701T), isolated from a smear-ripened cheese.</title>
        <authorList>
            <consortium name="US DOE Joint Genome Institute (JGI-PGF)"/>
            <person name="Walter F."/>
            <person name="Albersmeier A."/>
            <person name="Kalinowski J."/>
            <person name="Ruckert C."/>
        </authorList>
    </citation>
    <scope>NUCLEOTIDE SEQUENCE</scope>
    <source>
        <strain evidence="4">KCTC 32437</strain>
    </source>
</reference>
<sequence>MASTLRPATTPRIRPALDDDVPALIAIDTVARTDTGRRRQIEHWVGQAECLVADRGGTILGYAVIDYSFFERRFLAMLMVAEAARRQRVGRTLAKAAVAASGEQVLWTSCNVSNHPVQALFAAEGFFECGRIEGLDPGDPELIWRYEPGKLLSSGRTM</sequence>
<evidence type="ECO:0000259" key="3">
    <source>
        <dbReference type="PROSITE" id="PS51186"/>
    </source>
</evidence>
<reference evidence="4" key="2">
    <citation type="submission" date="2020-09" db="EMBL/GenBank/DDBJ databases">
        <authorList>
            <person name="Sun Q."/>
            <person name="Kim S."/>
        </authorList>
    </citation>
    <scope>NUCLEOTIDE SEQUENCE</scope>
    <source>
        <strain evidence="4">KCTC 32437</strain>
    </source>
</reference>
<dbReference type="EMBL" id="BMZE01000002">
    <property type="protein sequence ID" value="GHA21086.1"/>
    <property type="molecule type" value="Genomic_DNA"/>
</dbReference>
<organism evidence="4 5">
    <name type="scientific">Devosia pacifica</name>
    <dbReference type="NCBI Taxonomy" id="1335967"/>
    <lineage>
        <taxon>Bacteria</taxon>
        <taxon>Pseudomonadati</taxon>
        <taxon>Pseudomonadota</taxon>
        <taxon>Alphaproteobacteria</taxon>
        <taxon>Hyphomicrobiales</taxon>
        <taxon>Devosiaceae</taxon>
        <taxon>Devosia</taxon>
    </lineage>
</organism>
<evidence type="ECO:0000313" key="4">
    <source>
        <dbReference type="EMBL" id="GHA21086.1"/>
    </source>
</evidence>
<keyword evidence="5" id="KW-1185">Reference proteome</keyword>
<protein>
    <recommendedName>
        <fullName evidence="3">N-acetyltransferase domain-containing protein</fullName>
    </recommendedName>
</protein>
<feature type="domain" description="N-acetyltransferase" evidence="3">
    <location>
        <begin position="11"/>
        <end position="149"/>
    </location>
</feature>
<dbReference type="AlphaFoldDB" id="A0A918VSL9"/>
<dbReference type="Pfam" id="PF00583">
    <property type="entry name" value="Acetyltransf_1"/>
    <property type="match status" value="1"/>
</dbReference>
<evidence type="ECO:0000313" key="5">
    <source>
        <dbReference type="Proteomes" id="UP000646579"/>
    </source>
</evidence>
<keyword evidence="1" id="KW-0808">Transferase</keyword>
<evidence type="ECO:0000256" key="2">
    <source>
        <dbReference type="ARBA" id="ARBA00023315"/>
    </source>
</evidence>
<keyword evidence="2" id="KW-0012">Acyltransferase</keyword>